<dbReference type="InterPro" id="IPR039421">
    <property type="entry name" value="Type_1_exporter"/>
</dbReference>
<dbReference type="RefSeq" id="XP_025555342.1">
    <property type="nucleotide sequence ID" value="XM_025697510.1"/>
</dbReference>
<dbReference type="GO" id="GO:0042626">
    <property type="term" value="F:ATPase-coupled transmembrane transporter activity"/>
    <property type="evidence" value="ECO:0007669"/>
    <property type="project" value="TreeGrafter"/>
</dbReference>
<keyword evidence="8" id="KW-0378">Hydrolase</keyword>
<keyword evidence="4" id="KW-0067">ATP-binding</keyword>
<dbReference type="Gene3D" id="3.40.50.300">
    <property type="entry name" value="P-loop containing nucleotide triphosphate hydrolases"/>
    <property type="match status" value="2"/>
</dbReference>
<dbReference type="GO" id="GO:0016887">
    <property type="term" value="F:ATP hydrolysis activity"/>
    <property type="evidence" value="ECO:0007669"/>
    <property type="project" value="InterPro"/>
</dbReference>
<dbReference type="OrthoDB" id="6500128at2759"/>
<keyword evidence="9" id="KW-1185">Reference proteome</keyword>
<sequence length="315" mass="35478">MKINTVVSLSLEHEVPETYRRSLQGPMLQVTIYTEWAKLWLAVGYGLSNFNYELAYWFCPKLMIAGEDAHMQFFIVQLVLLVSSPLWGQMFALVTEALDDVETTFTISEKRASPGNGIRVAFKQVLHRLDLSIKPRQFAALVKPSGAGKLTIITLMERLYAPESGSIEQSLMFDGTIRFNPSLGARPSRTVTQEKLEEACKLANIHETIMQLPSGYDTYCGPNGDRLSGVRKQWLVIARALVRKPQLLLLDESTSALNAEKVMLVIAIAHRLYMIRRVDVISMILNGRCIDRCTHELIECSEIYRVNALNQAVGE</sequence>
<feature type="domain" description="AAA+ ATPase" evidence="7">
    <location>
        <begin position="135"/>
        <end position="288"/>
    </location>
</feature>
<evidence type="ECO:0000259" key="7">
    <source>
        <dbReference type="SMART" id="SM00382"/>
    </source>
</evidence>
<comment type="subcellular location">
    <subcellularLocation>
        <location evidence="1">Membrane</location>
        <topology evidence="1">Multi-pass membrane protein</topology>
    </subcellularLocation>
</comment>
<dbReference type="VEuPathDB" id="FungiDB:BO97DRAFT_431891"/>
<reference evidence="8 9" key="1">
    <citation type="submission" date="2018-02" db="EMBL/GenBank/DDBJ databases">
        <title>The genomes of Aspergillus section Nigri reveals drivers in fungal speciation.</title>
        <authorList>
            <consortium name="DOE Joint Genome Institute"/>
            <person name="Vesth T.C."/>
            <person name="Nybo J."/>
            <person name="Theobald S."/>
            <person name="Brandl J."/>
            <person name="Frisvad J.C."/>
            <person name="Nielsen K.F."/>
            <person name="Lyhne E.K."/>
            <person name="Kogle M.E."/>
            <person name="Kuo A."/>
            <person name="Riley R."/>
            <person name="Clum A."/>
            <person name="Nolan M."/>
            <person name="Lipzen A."/>
            <person name="Salamov A."/>
            <person name="Henrissat B."/>
            <person name="Wiebenga A."/>
            <person name="De vries R.P."/>
            <person name="Grigoriev I.V."/>
            <person name="Mortensen U.H."/>
            <person name="Andersen M.R."/>
            <person name="Baker S.E."/>
        </authorList>
    </citation>
    <scope>NUCLEOTIDE SEQUENCE [LARGE SCALE GENOMIC DNA]</scope>
    <source>
        <strain evidence="8 9">CBS 101889</strain>
    </source>
</reference>
<dbReference type="GO" id="GO:0016020">
    <property type="term" value="C:membrane"/>
    <property type="evidence" value="ECO:0007669"/>
    <property type="project" value="UniProtKB-SubCell"/>
</dbReference>
<dbReference type="EMBL" id="KZ824270">
    <property type="protein sequence ID" value="RAL16188.1"/>
    <property type="molecule type" value="Genomic_DNA"/>
</dbReference>
<evidence type="ECO:0000256" key="4">
    <source>
        <dbReference type="ARBA" id="ARBA00022840"/>
    </source>
</evidence>
<keyword evidence="5" id="KW-1133">Transmembrane helix</keyword>
<dbReference type="PANTHER" id="PTHR24221:SF450">
    <property type="entry name" value="ATRH"/>
    <property type="match status" value="1"/>
</dbReference>
<evidence type="ECO:0000313" key="9">
    <source>
        <dbReference type="Proteomes" id="UP000248961"/>
    </source>
</evidence>
<proteinExistence type="predicted"/>
<evidence type="ECO:0000313" key="8">
    <source>
        <dbReference type="EMBL" id="RAL16188.1"/>
    </source>
</evidence>
<name>A0A395IAT2_ASPHC</name>
<dbReference type="PANTHER" id="PTHR24221">
    <property type="entry name" value="ATP-BINDING CASSETTE SUB-FAMILY B"/>
    <property type="match status" value="1"/>
</dbReference>
<dbReference type="Gene3D" id="1.20.1560.10">
    <property type="entry name" value="ABC transporter type 1, transmembrane domain"/>
    <property type="match status" value="1"/>
</dbReference>
<dbReference type="InterPro" id="IPR003593">
    <property type="entry name" value="AAA+_ATPase"/>
</dbReference>
<dbReference type="SMART" id="SM00382">
    <property type="entry name" value="AAA"/>
    <property type="match status" value="1"/>
</dbReference>
<gene>
    <name evidence="8" type="ORF">BO97DRAFT_431891</name>
</gene>
<dbReference type="SUPFAM" id="SSF52540">
    <property type="entry name" value="P-loop containing nucleoside triphosphate hydrolases"/>
    <property type="match status" value="1"/>
</dbReference>
<dbReference type="InterPro" id="IPR003439">
    <property type="entry name" value="ABC_transporter-like_ATP-bd"/>
</dbReference>
<evidence type="ECO:0000256" key="5">
    <source>
        <dbReference type="ARBA" id="ARBA00022989"/>
    </source>
</evidence>
<protein>
    <submittedName>
        <fullName evidence="8">P-loop containing nucleoside triphosphate hydrolase protein</fullName>
    </submittedName>
</protein>
<dbReference type="Pfam" id="PF00005">
    <property type="entry name" value="ABC_tran"/>
    <property type="match status" value="1"/>
</dbReference>
<dbReference type="GO" id="GO:0005524">
    <property type="term" value="F:ATP binding"/>
    <property type="evidence" value="ECO:0007669"/>
    <property type="project" value="UniProtKB-KW"/>
</dbReference>
<dbReference type="InterPro" id="IPR027417">
    <property type="entry name" value="P-loop_NTPase"/>
</dbReference>
<evidence type="ECO:0000256" key="3">
    <source>
        <dbReference type="ARBA" id="ARBA00022741"/>
    </source>
</evidence>
<accession>A0A395IAT2</accession>
<dbReference type="InterPro" id="IPR036640">
    <property type="entry name" value="ABC1_TM_sf"/>
</dbReference>
<dbReference type="AlphaFoldDB" id="A0A395IAT2"/>
<keyword evidence="3" id="KW-0547">Nucleotide-binding</keyword>
<keyword evidence="2" id="KW-0812">Transmembrane</keyword>
<evidence type="ECO:0000256" key="6">
    <source>
        <dbReference type="ARBA" id="ARBA00023136"/>
    </source>
</evidence>
<evidence type="ECO:0000256" key="2">
    <source>
        <dbReference type="ARBA" id="ARBA00022692"/>
    </source>
</evidence>
<evidence type="ECO:0000256" key="1">
    <source>
        <dbReference type="ARBA" id="ARBA00004141"/>
    </source>
</evidence>
<dbReference type="STRING" id="1450537.A0A395IAT2"/>
<dbReference type="GeneID" id="37201799"/>
<keyword evidence="6" id="KW-0472">Membrane</keyword>
<organism evidence="8 9">
    <name type="scientific">Aspergillus homomorphus (strain CBS 101889)</name>
    <dbReference type="NCBI Taxonomy" id="1450537"/>
    <lineage>
        <taxon>Eukaryota</taxon>
        <taxon>Fungi</taxon>
        <taxon>Dikarya</taxon>
        <taxon>Ascomycota</taxon>
        <taxon>Pezizomycotina</taxon>
        <taxon>Eurotiomycetes</taxon>
        <taxon>Eurotiomycetidae</taxon>
        <taxon>Eurotiales</taxon>
        <taxon>Aspergillaceae</taxon>
        <taxon>Aspergillus</taxon>
        <taxon>Aspergillus subgen. Circumdati</taxon>
    </lineage>
</organism>
<dbReference type="Proteomes" id="UP000248961">
    <property type="component" value="Unassembled WGS sequence"/>
</dbReference>